<evidence type="ECO:0000259" key="5">
    <source>
        <dbReference type="PROSITE" id="PS50404"/>
    </source>
</evidence>
<proteinExistence type="inferred from homology"/>
<dbReference type="PANTHER" id="PTHR11571:SF150">
    <property type="entry name" value="GLUTATHIONE S-TRANSFERASE"/>
    <property type="match status" value="1"/>
</dbReference>
<dbReference type="PROSITE" id="PS50404">
    <property type="entry name" value="GST_NTER"/>
    <property type="match status" value="1"/>
</dbReference>
<feature type="compositionally biased region" description="Basic and acidic residues" evidence="4">
    <location>
        <begin position="14"/>
        <end position="25"/>
    </location>
</feature>
<comment type="catalytic activity">
    <reaction evidence="3">
        <text>RX + glutathione = an S-substituted glutathione + a halide anion + H(+)</text>
        <dbReference type="Rhea" id="RHEA:16437"/>
        <dbReference type="ChEBI" id="CHEBI:15378"/>
        <dbReference type="ChEBI" id="CHEBI:16042"/>
        <dbReference type="ChEBI" id="CHEBI:17792"/>
        <dbReference type="ChEBI" id="CHEBI:57925"/>
        <dbReference type="ChEBI" id="CHEBI:90779"/>
        <dbReference type="EC" id="2.5.1.18"/>
    </reaction>
</comment>
<evidence type="ECO:0000313" key="7">
    <source>
        <dbReference type="EMBL" id="OXA50537.1"/>
    </source>
</evidence>
<dbReference type="Pfam" id="PF16064">
    <property type="entry name" value="DUF4806"/>
    <property type="match status" value="1"/>
</dbReference>
<dbReference type="InterPro" id="IPR032071">
    <property type="entry name" value="DUF4806"/>
</dbReference>
<dbReference type="EMBL" id="LNIX01000009">
    <property type="protein sequence ID" value="OXA50537.1"/>
    <property type="molecule type" value="Genomic_DNA"/>
</dbReference>
<dbReference type="GO" id="GO:0006749">
    <property type="term" value="P:glutathione metabolic process"/>
    <property type="evidence" value="ECO:0007669"/>
    <property type="project" value="TreeGrafter"/>
</dbReference>
<dbReference type="GO" id="GO:0004364">
    <property type="term" value="F:glutathione transferase activity"/>
    <property type="evidence" value="ECO:0007669"/>
    <property type="project" value="UniProtKB-EC"/>
</dbReference>
<dbReference type="SFLD" id="SFLDG00363">
    <property type="entry name" value="AMPS_(cytGST):_Alpha-__Mu-__Pi"/>
    <property type="match status" value="1"/>
</dbReference>
<comment type="similarity">
    <text evidence="2">Belongs to the GST superfamily. Sigma family.</text>
</comment>
<keyword evidence="7" id="KW-0808">Transferase</keyword>
<dbReference type="CDD" id="cd03039">
    <property type="entry name" value="GST_N_Sigma_like"/>
    <property type="match status" value="1"/>
</dbReference>
<dbReference type="InterPro" id="IPR010987">
    <property type="entry name" value="Glutathione-S-Trfase_C-like"/>
</dbReference>
<evidence type="ECO:0000256" key="2">
    <source>
        <dbReference type="ARBA" id="ARBA00038317"/>
    </source>
</evidence>
<reference evidence="7 8" key="1">
    <citation type="submission" date="2015-12" db="EMBL/GenBank/DDBJ databases">
        <title>The genome of Folsomia candida.</title>
        <authorList>
            <person name="Faddeeva A."/>
            <person name="Derks M.F."/>
            <person name="Anvar Y."/>
            <person name="Smit S."/>
            <person name="Van Straalen N."/>
            <person name="Roelofs D."/>
        </authorList>
    </citation>
    <scope>NUCLEOTIDE SEQUENCE [LARGE SCALE GENOMIC DNA]</scope>
    <source>
        <strain evidence="7 8">VU population</strain>
        <tissue evidence="7">Whole body</tissue>
    </source>
</reference>
<evidence type="ECO:0000256" key="3">
    <source>
        <dbReference type="ARBA" id="ARBA00047960"/>
    </source>
</evidence>
<dbReference type="Pfam" id="PF14497">
    <property type="entry name" value="GST_C_3"/>
    <property type="match status" value="1"/>
</dbReference>
<dbReference type="FunFam" id="1.20.1050.10:FF:000030">
    <property type="entry name" value="Glutathione S-transferase S1"/>
    <property type="match status" value="1"/>
</dbReference>
<name>A0A226E0P6_FOLCA</name>
<dbReference type="Gene3D" id="3.40.30.10">
    <property type="entry name" value="Glutaredoxin"/>
    <property type="match status" value="1"/>
</dbReference>
<dbReference type="SUPFAM" id="SSF47616">
    <property type="entry name" value="GST C-terminal domain-like"/>
    <property type="match status" value="1"/>
</dbReference>
<dbReference type="PANTHER" id="PTHR11571">
    <property type="entry name" value="GLUTATHIONE S-TRANSFERASE"/>
    <property type="match status" value="1"/>
</dbReference>
<feature type="domain" description="GST C-terminal" evidence="6">
    <location>
        <begin position="131"/>
        <end position="258"/>
    </location>
</feature>
<protein>
    <recommendedName>
        <fullName evidence="1">glutathione transferase</fullName>
        <ecNumber evidence="1">2.5.1.18</ecNumber>
    </recommendedName>
</protein>
<dbReference type="Gene3D" id="1.20.1050.10">
    <property type="match status" value="1"/>
</dbReference>
<evidence type="ECO:0000313" key="8">
    <source>
        <dbReference type="Proteomes" id="UP000198287"/>
    </source>
</evidence>
<dbReference type="SUPFAM" id="SSF52833">
    <property type="entry name" value="Thioredoxin-like"/>
    <property type="match status" value="1"/>
</dbReference>
<evidence type="ECO:0000256" key="4">
    <source>
        <dbReference type="SAM" id="MobiDB-lite"/>
    </source>
</evidence>
<dbReference type="InterPro" id="IPR036282">
    <property type="entry name" value="Glutathione-S-Trfase_C_sf"/>
</dbReference>
<dbReference type="InterPro" id="IPR004045">
    <property type="entry name" value="Glutathione_S-Trfase_N"/>
</dbReference>
<feature type="domain" description="GST N-terminal" evidence="5">
    <location>
        <begin position="52"/>
        <end position="129"/>
    </location>
</feature>
<dbReference type="SFLD" id="SFLDG01205">
    <property type="entry name" value="AMPS.1"/>
    <property type="match status" value="1"/>
</dbReference>
<dbReference type="SFLD" id="SFLDS00019">
    <property type="entry name" value="Glutathione_Transferase_(cytos"/>
    <property type="match status" value="1"/>
</dbReference>
<comment type="caution">
    <text evidence="7">The sequence shown here is derived from an EMBL/GenBank/DDBJ whole genome shotgun (WGS) entry which is preliminary data.</text>
</comment>
<keyword evidence="8" id="KW-1185">Reference proteome</keyword>
<dbReference type="EC" id="2.5.1.18" evidence="1"/>
<accession>A0A226E0P6</accession>
<dbReference type="InterPro" id="IPR040079">
    <property type="entry name" value="Glutathione_S-Trfase"/>
</dbReference>
<organism evidence="7 8">
    <name type="scientific">Folsomia candida</name>
    <name type="common">Springtail</name>
    <dbReference type="NCBI Taxonomy" id="158441"/>
    <lineage>
        <taxon>Eukaryota</taxon>
        <taxon>Metazoa</taxon>
        <taxon>Ecdysozoa</taxon>
        <taxon>Arthropoda</taxon>
        <taxon>Hexapoda</taxon>
        <taxon>Collembola</taxon>
        <taxon>Entomobryomorpha</taxon>
        <taxon>Isotomoidea</taxon>
        <taxon>Isotomidae</taxon>
        <taxon>Proisotominae</taxon>
        <taxon>Folsomia</taxon>
    </lineage>
</organism>
<dbReference type="InterPro" id="IPR050213">
    <property type="entry name" value="GST_superfamily"/>
</dbReference>
<dbReference type="InterPro" id="IPR036249">
    <property type="entry name" value="Thioredoxin-like_sf"/>
</dbReference>
<dbReference type="InterPro" id="IPR004046">
    <property type="entry name" value="GST_C"/>
</dbReference>
<sequence>MFKTTCCGGSAVQEMEKQDKETQEKVEKVEQAIVMEMMPPPPPTPPPPPPPPGYKLSYFDTRIGGEMIRLLFHKAEVPFEDNRIQDAEWESMKSAVQWGKLPILEFEGNTIYSSTAISRFLAKRFNLCGADEIESAKCDEMVEVCQDIRTAWGTYFYGTSADSLDQEAKLKEHLQKIMATNLPKYEDIIAKNGGTWLVGGGCTWADIFVANFLSVYEETIDPAVLEGFPALNAMKKAVFAFPEIQKYVESRAENGRYSANVAYLENSVLLAYSLLATNLTKIRREQVKPDRSWGKCACRILGHFETFEAAQQAAVLAENTSDLDINFSTKRSTHRRPESSSDSTDDEGPPIKAKKITKSVINSVPQTLFKLGDLADVTRAQIDQGLVLSGNNEERSAISNVETDSSGSQILYMNATPSGDGQLNLAIIPNDTNVNQDDQSVNFGSHPIYSSPVPSPSANLGLQTQGFNKVVLKHLAAIKTGQKSILEKLDLILNNQNRIGVGLDLNTETEEPDFSSLPIFPLESVDALEQLESQLAIDDERKLFVLYLIDIGGKSLGETVKRILQRIVSEDLAIDLSYTGLGKNKKPFNIYKHIVNCITAATKKNKRLPAEVEKTEFAIREIVMDFFRKCRQVEISEVEVDALDEISVGTVELSDNSVLDNLLPDNTTVYNDGAQYSYGLEKEAINSSSEYDSDEVNDADQDFKSGLVKWVAKHKINGVAVDDLLKLLSANIPGGNLPESYKTLMKTPTKYKIDLIDGGQYYHFGLERQLQRLSKIAGFTDNFETIELKIGIDGLPISRSSKKQFWPILASGDILNNGKPFLVGLYFSLFCKPEKSDQLLGPLVEELTLLLANGVEINGLVRKISIKCIVADAPARNFVKNCVAFNGYYGCDRCTQKGQWLGRVVFSELDAPLRNDQDFRRNMYHNHQVKESILSKLEIGMLSKITCKMDKCFFLIVADRHSPIFDHTSPAYEFLQSFFSSTQSNSVIYIIVPNLATLRQFRDEFPGANCILLDIDKTAETVKSLIVLLPEIEVIMDFTGKFYTQILRWVPTRQPAATVELKTKRLNLVELSTIWNANNSVMPVLINVLPPKDGQNIVKDAAQAVKKKGAKVIDALKSDNRTQLIRFKPGPKFSATVASGSRRSLPASLGKAENSLSRLERGQEQSDHFFFSSPLLGHPQNDEVEITLSSLIFWLRSNCCFCFGPTPLPTPQFLSEGQLLSYIRGKQHDYTRRKLDTVFEEGEQNLLRFKGNSTSEEEAAIRAKYEDMKKDKTAKYMEIFAKNKENPSTVDLVLKGQASREKTALENIKRVDTDLAKELGELRRRCDAERKLEGEADHYERVVKAELDLLRRATLKFQEMYDQLYAENESNWVAT</sequence>
<dbReference type="Proteomes" id="UP000198287">
    <property type="component" value="Unassembled WGS sequence"/>
</dbReference>
<dbReference type="OrthoDB" id="414243at2759"/>
<evidence type="ECO:0000256" key="1">
    <source>
        <dbReference type="ARBA" id="ARBA00012452"/>
    </source>
</evidence>
<gene>
    <name evidence="7" type="ORF">Fcan01_15282</name>
</gene>
<evidence type="ECO:0000259" key="6">
    <source>
        <dbReference type="PROSITE" id="PS50405"/>
    </source>
</evidence>
<dbReference type="PROSITE" id="PS50405">
    <property type="entry name" value="GST_CTER"/>
    <property type="match status" value="1"/>
</dbReference>
<dbReference type="CDD" id="cd03192">
    <property type="entry name" value="GST_C_Sigma_like"/>
    <property type="match status" value="1"/>
</dbReference>
<feature type="region of interest" description="Disordered" evidence="4">
    <location>
        <begin position="1"/>
        <end position="25"/>
    </location>
</feature>
<feature type="region of interest" description="Disordered" evidence="4">
    <location>
        <begin position="327"/>
        <end position="354"/>
    </location>
</feature>